<keyword evidence="4" id="KW-0716">Sensory transduction</keyword>
<evidence type="ECO:0000256" key="6">
    <source>
        <dbReference type="ARBA" id="ARBA00022925"/>
    </source>
</evidence>
<dbReference type="GO" id="GO:0005886">
    <property type="term" value="C:plasma membrane"/>
    <property type="evidence" value="ECO:0007669"/>
    <property type="project" value="TreeGrafter"/>
</dbReference>
<dbReference type="Pfam" id="PF01036">
    <property type="entry name" value="Bac_rhodopsin"/>
    <property type="match status" value="1"/>
</dbReference>
<dbReference type="SUPFAM" id="SSF81321">
    <property type="entry name" value="Family A G protein-coupled receptor-like"/>
    <property type="match status" value="1"/>
</dbReference>
<dbReference type="PANTHER" id="PTHR28286:SF2">
    <property type="entry name" value="BACTERIORHODOPSIN _OPSIN, NOPA (EUROFUNG)"/>
    <property type="match status" value="1"/>
</dbReference>
<comment type="caution">
    <text evidence="12">The sequence shown here is derived from an EMBL/GenBank/DDBJ whole genome shotgun (WGS) entry which is preliminary data.</text>
</comment>
<protein>
    <submittedName>
        <fullName evidence="12">Opsin protein</fullName>
    </submittedName>
</protein>
<dbReference type="Gene3D" id="1.20.1070.10">
    <property type="entry name" value="Rhodopsin 7-helix transmembrane proteins"/>
    <property type="match status" value="1"/>
</dbReference>
<evidence type="ECO:0000256" key="5">
    <source>
        <dbReference type="ARBA" id="ARBA00022692"/>
    </source>
</evidence>
<reference evidence="12" key="1">
    <citation type="journal article" date="2023" name="Mol. Phylogenet. Evol.">
        <title>Genome-scale phylogeny and comparative genomics of the fungal order Sordariales.</title>
        <authorList>
            <person name="Hensen N."/>
            <person name="Bonometti L."/>
            <person name="Westerberg I."/>
            <person name="Brannstrom I.O."/>
            <person name="Guillou S."/>
            <person name="Cros-Aarteil S."/>
            <person name="Calhoun S."/>
            <person name="Haridas S."/>
            <person name="Kuo A."/>
            <person name="Mondo S."/>
            <person name="Pangilinan J."/>
            <person name="Riley R."/>
            <person name="LaButti K."/>
            <person name="Andreopoulos B."/>
            <person name="Lipzen A."/>
            <person name="Chen C."/>
            <person name="Yan M."/>
            <person name="Daum C."/>
            <person name="Ng V."/>
            <person name="Clum A."/>
            <person name="Steindorff A."/>
            <person name="Ohm R.A."/>
            <person name="Martin F."/>
            <person name="Silar P."/>
            <person name="Natvig D.O."/>
            <person name="Lalanne C."/>
            <person name="Gautier V."/>
            <person name="Ament-Velasquez S.L."/>
            <person name="Kruys A."/>
            <person name="Hutchinson M.I."/>
            <person name="Powell A.J."/>
            <person name="Barry K."/>
            <person name="Miller A.N."/>
            <person name="Grigoriev I.V."/>
            <person name="Debuchy R."/>
            <person name="Gladieux P."/>
            <person name="Hiltunen Thoren M."/>
            <person name="Johannesson H."/>
        </authorList>
    </citation>
    <scope>NUCLEOTIDE SEQUENCE</scope>
    <source>
        <strain evidence="12">CBS 232.78</strain>
    </source>
</reference>
<evidence type="ECO:0000313" key="12">
    <source>
        <dbReference type="EMBL" id="KAK3385866.1"/>
    </source>
</evidence>
<evidence type="ECO:0000256" key="2">
    <source>
        <dbReference type="ARBA" id="ARBA00008130"/>
    </source>
</evidence>
<feature type="transmembrane region" description="Helical" evidence="11">
    <location>
        <begin position="184"/>
        <end position="201"/>
    </location>
</feature>
<reference evidence="12" key="2">
    <citation type="submission" date="2023-06" db="EMBL/GenBank/DDBJ databases">
        <authorList>
            <consortium name="Lawrence Berkeley National Laboratory"/>
            <person name="Haridas S."/>
            <person name="Hensen N."/>
            <person name="Bonometti L."/>
            <person name="Westerberg I."/>
            <person name="Brannstrom I.O."/>
            <person name="Guillou S."/>
            <person name="Cros-Aarteil S."/>
            <person name="Calhoun S."/>
            <person name="Kuo A."/>
            <person name="Mondo S."/>
            <person name="Pangilinan J."/>
            <person name="Riley R."/>
            <person name="LaButti K."/>
            <person name="Andreopoulos B."/>
            <person name="Lipzen A."/>
            <person name="Chen C."/>
            <person name="Yanf M."/>
            <person name="Daum C."/>
            <person name="Ng V."/>
            <person name="Clum A."/>
            <person name="Steindorff A."/>
            <person name="Ohm R."/>
            <person name="Martin F."/>
            <person name="Silar P."/>
            <person name="Natvig D."/>
            <person name="Lalanne C."/>
            <person name="Gautier V."/>
            <person name="Ament-velasquez S.L."/>
            <person name="Kruys A."/>
            <person name="Hutchinson M.I."/>
            <person name="Powell A.J."/>
            <person name="Barry K."/>
            <person name="Miller A.N."/>
            <person name="Grigoriev I.V."/>
            <person name="Debuchy R."/>
            <person name="Gladieux P."/>
            <person name="Thoren M.H."/>
            <person name="Johannesson H."/>
        </authorList>
    </citation>
    <scope>NUCLEOTIDE SEQUENCE</scope>
    <source>
        <strain evidence="12">CBS 232.78</strain>
    </source>
</reference>
<feature type="transmembrane region" description="Helical" evidence="11">
    <location>
        <begin position="131"/>
        <end position="151"/>
    </location>
</feature>
<keyword evidence="13" id="KW-1185">Reference proteome</keyword>
<organism evidence="12 13">
    <name type="scientific">Podospora didyma</name>
    <dbReference type="NCBI Taxonomy" id="330526"/>
    <lineage>
        <taxon>Eukaryota</taxon>
        <taxon>Fungi</taxon>
        <taxon>Dikarya</taxon>
        <taxon>Ascomycota</taxon>
        <taxon>Pezizomycotina</taxon>
        <taxon>Sordariomycetes</taxon>
        <taxon>Sordariomycetidae</taxon>
        <taxon>Sordariales</taxon>
        <taxon>Podosporaceae</taxon>
        <taxon>Podospora</taxon>
    </lineage>
</organism>
<evidence type="ECO:0000256" key="9">
    <source>
        <dbReference type="ARBA" id="ARBA00023136"/>
    </source>
</evidence>
<keyword evidence="8" id="KW-0157">Chromophore</keyword>
<evidence type="ECO:0000256" key="1">
    <source>
        <dbReference type="ARBA" id="ARBA00004141"/>
    </source>
</evidence>
<keyword evidence="9 11" id="KW-0472">Membrane</keyword>
<comment type="similarity">
    <text evidence="2">Belongs to the archaeal/bacterial/fungal opsin family.</text>
</comment>
<keyword evidence="10" id="KW-0675">Receptor</keyword>
<evidence type="ECO:0000256" key="8">
    <source>
        <dbReference type="ARBA" id="ARBA00022991"/>
    </source>
</evidence>
<dbReference type="GO" id="GO:0005216">
    <property type="term" value="F:monoatomic ion channel activity"/>
    <property type="evidence" value="ECO:0007669"/>
    <property type="project" value="InterPro"/>
</dbReference>
<gene>
    <name evidence="12" type="ORF">B0H63DRAFT_449865</name>
</gene>
<dbReference type="InterPro" id="IPR018229">
    <property type="entry name" value="Rhodopsin_retinal_BS"/>
</dbReference>
<accession>A0AAE0U020</accession>
<dbReference type="GO" id="GO:0009881">
    <property type="term" value="F:photoreceptor activity"/>
    <property type="evidence" value="ECO:0007669"/>
    <property type="project" value="UniProtKB-KW"/>
</dbReference>
<dbReference type="GO" id="GO:0005783">
    <property type="term" value="C:endoplasmic reticulum"/>
    <property type="evidence" value="ECO:0007669"/>
    <property type="project" value="TreeGrafter"/>
</dbReference>
<evidence type="ECO:0000256" key="7">
    <source>
        <dbReference type="ARBA" id="ARBA00022989"/>
    </source>
</evidence>
<feature type="transmembrane region" description="Helical" evidence="11">
    <location>
        <begin position="157"/>
        <end position="177"/>
    </location>
</feature>
<dbReference type="PRINTS" id="PR00251">
    <property type="entry name" value="BACTRLOPSIN"/>
</dbReference>
<dbReference type="InterPro" id="IPR001425">
    <property type="entry name" value="Arc/bac/fun_rhodopsins"/>
</dbReference>
<feature type="transmembrane region" description="Helical" evidence="11">
    <location>
        <begin position="76"/>
        <end position="95"/>
    </location>
</feature>
<evidence type="ECO:0000256" key="10">
    <source>
        <dbReference type="ARBA" id="ARBA00023170"/>
    </source>
</evidence>
<keyword evidence="6" id="KW-0681">Retinal protein</keyword>
<feature type="transmembrane region" description="Helical" evidence="11">
    <location>
        <begin position="221"/>
        <end position="241"/>
    </location>
</feature>
<dbReference type="PANTHER" id="PTHR28286">
    <property type="match status" value="1"/>
</dbReference>
<evidence type="ECO:0000256" key="11">
    <source>
        <dbReference type="SAM" id="Phobius"/>
    </source>
</evidence>
<keyword evidence="7 11" id="KW-1133">Transmembrane helix</keyword>
<dbReference type="SMART" id="SM01021">
    <property type="entry name" value="Bac_rhodopsin"/>
    <property type="match status" value="1"/>
</dbReference>
<evidence type="ECO:0000256" key="4">
    <source>
        <dbReference type="ARBA" id="ARBA00022606"/>
    </source>
</evidence>
<dbReference type="Proteomes" id="UP001285441">
    <property type="component" value="Unassembled WGS sequence"/>
</dbReference>
<dbReference type="AlphaFoldDB" id="A0AAE0U020"/>
<feature type="transmembrane region" description="Helical" evidence="11">
    <location>
        <begin position="253"/>
        <end position="273"/>
    </location>
</feature>
<sequence length="305" mass="33489">MIHADQIEAMTRLGRPTATTTATPGPIPTIIVPLPDQYQQIGAVGHRTLWVLFALMVLSSAVFALLSWNVPISRRVYHVVTTLTTIVASISYFAIASGHASKFNCTTVYDHHGSFPDTHHEVCRQVFWARYVDWALTTPLLILNLSLLAGLDGAHTLMAIAADLIMVLTGLFAAFGAEGTAQHWGWYTLSCLSYLFVIWHIGVNGSRMVQAKGSSVSKLFASLATFSLLLWTAYPIVWGIAEGAHKTSVDTEILIYAVLDVLTKPILGLWLLFSHRSLAETNIELGGWWSHGFASQGRIRIGDEE</sequence>
<keyword evidence="5 11" id="KW-0812">Transmembrane</keyword>
<keyword evidence="3" id="KW-0600">Photoreceptor protein</keyword>
<dbReference type="PROSITE" id="PS00950">
    <property type="entry name" value="BACTERIAL_OPSIN_1"/>
    <property type="match status" value="1"/>
</dbReference>
<evidence type="ECO:0000313" key="13">
    <source>
        <dbReference type="Proteomes" id="UP001285441"/>
    </source>
</evidence>
<evidence type="ECO:0000256" key="3">
    <source>
        <dbReference type="ARBA" id="ARBA00022543"/>
    </source>
</evidence>
<proteinExistence type="inferred from homology"/>
<comment type="subcellular location">
    <subcellularLocation>
        <location evidence="1">Membrane</location>
        <topology evidence="1">Multi-pass membrane protein</topology>
    </subcellularLocation>
</comment>
<dbReference type="FunFam" id="1.20.1070.10:FF:000160">
    <property type="entry name" value="Related to Opsin-1"/>
    <property type="match status" value="1"/>
</dbReference>
<name>A0AAE0U020_9PEZI</name>
<dbReference type="CDD" id="cd15028">
    <property type="entry name" value="7tm_Opsin-1_euk"/>
    <property type="match status" value="1"/>
</dbReference>
<feature type="transmembrane region" description="Helical" evidence="11">
    <location>
        <begin position="49"/>
        <end position="70"/>
    </location>
</feature>
<dbReference type="EMBL" id="JAULSW010000004">
    <property type="protein sequence ID" value="KAK3385866.1"/>
    <property type="molecule type" value="Genomic_DNA"/>
</dbReference>
<dbReference type="GO" id="GO:0007602">
    <property type="term" value="P:phototransduction"/>
    <property type="evidence" value="ECO:0007669"/>
    <property type="project" value="UniProtKB-KW"/>
</dbReference>